<feature type="domain" description="AMP-dependent synthetase/ligase" evidence="1">
    <location>
        <begin position="100"/>
        <end position="571"/>
    </location>
</feature>
<organism evidence="2 3">
    <name type="scientific">Carnegiea gigantea</name>
    <dbReference type="NCBI Taxonomy" id="171969"/>
    <lineage>
        <taxon>Eukaryota</taxon>
        <taxon>Viridiplantae</taxon>
        <taxon>Streptophyta</taxon>
        <taxon>Embryophyta</taxon>
        <taxon>Tracheophyta</taxon>
        <taxon>Spermatophyta</taxon>
        <taxon>Magnoliopsida</taxon>
        <taxon>eudicotyledons</taxon>
        <taxon>Gunneridae</taxon>
        <taxon>Pentapetalae</taxon>
        <taxon>Caryophyllales</taxon>
        <taxon>Cactineae</taxon>
        <taxon>Cactaceae</taxon>
        <taxon>Cactoideae</taxon>
        <taxon>Echinocereeae</taxon>
        <taxon>Carnegiea</taxon>
    </lineage>
</organism>
<sequence length="750" mass="84059">MAATNISLAPGVIFNCRDPRRHALHFLPSKPRWVFGDFAEFSRNPRGSCRRMPTFVCCQTPAKTEEFQKRKCSPLLECEVLSERVVWGSSDWKAIPDIWRTAAEKYADQIAVADPHHDPLLQLTYKQLKQEILDFCEGLRVAGVIPDEKLGLFADNSYRWLIADQGKTWAPLAAGDSCGLGAMAMGAVNVVRGSRSSTEELLQIYNHSESVALIVDSPQLFNRIADMFIAKATMKLVVLLWGEKSELNGEVSDKFPIFNYQEIIEMGRHNRKLLTDSHDARKVYDYEPISSDDVATLIYTSGTTGNPKAVMITHRNVLHQIKSLWDIIPVKAGDRFLSMLPPWHAYERVLEYFTFAYGAEQVYSNVKSLKEDLRNYQPDYLISVPLIYETLYSAIQKEISASSAFRRIIVLAFLKISLMYMELKRIYEGKYLAKKQEQPSYPTAVMDWLWARVAAAILWPIHALAKKLLYSKFQSAIGILKAGVSAGGSLPTHIDKFFEAIGILLQNGYGLTESTAALTARRPSYNILGSVGHPAPHTEIKVVDADTNEVLPPGSKGVIKARGPQVMRGYYKNPNATRQVLDDDGWLDTGDLGWIAPCHSAGRSRLCGGVLVHEGRAKHTIVLSTGENVEPSEIEDAAMRSSLIQQIVVIGQDQRRLGAVIFPNREEALKAAKKLSIIDAGADELGRETLINLLRRELMTWTSECPFRIGPILIVDEPFTIENGLMTPTMKIRRERVVARYTDEIANLYK</sequence>
<dbReference type="InterPro" id="IPR020845">
    <property type="entry name" value="AMP-binding_CS"/>
</dbReference>
<dbReference type="Proteomes" id="UP001153076">
    <property type="component" value="Unassembled WGS sequence"/>
</dbReference>
<dbReference type="GO" id="GO:0009507">
    <property type="term" value="C:chloroplast"/>
    <property type="evidence" value="ECO:0007669"/>
    <property type="project" value="TreeGrafter"/>
</dbReference>
<dbReference type="PANTHER" id="PTHR43813:SF1">
    <property type="entry name" value="ACYL-ACTIVATING ENZYME 16, CHLOROPLASTIC-RELATED"/>
    <property type="match status" value="1"/>
</dbReference>
<dbReference type="Gene3D" id="3.40.50.980">
    <property type="match status" value="1"/>
</dbReference>
<dbReference type="InterPro" id="IPR052987">
    <property type="entry name" value="Chloroplast_AMP-bd_Enzymes"/>
</dbReference>
<dbReference type="Pfam" id="PF00501">
    <property type="entry name" value="AMP-binding"/>
    <property type="match status" value="1"/>
</dbReference>
<dbReference type="PANTHER" id="PTHR43813">
    <property type="entry name" value="ACYL-ACTIVATING ENZYME 16, CHLOROPLASTIC-RELATED"/>
    <property type="match status" value="1"/>
</dbReference>
<accession>A0A9Q1JZ87</accession>
<reference evidence="2" key="1">
    <citation type="submission" date="2022-04" db="EMBL/GenBank/DDBJ databases">
        <title>Carnegiea gigantea Genome sequencing and assembly v2.</title>
        <authorList>
            <person name="Copetti D."/>
            <person name="Sanderson M.J."/>
            <person name="Burquez A."/>
            <person name="Wojciechowski M.F."/>
        </authorList>
    </citation>
    <scope>NUCLEOTIDE SEQUENCE</scope>
    <source>
        <strain evidence="2">SGP5-SGP5p</strain>
        <tissue evidence="2">Aerial part</tissue>
    </source>
</reference>
<dbReference type="Gene3D" id="3.30.300.30">
    <property type="match status" value="1"/>
</dbReference>
<dbReference type="GO" id="GO:0030497">
    <property type="term" value="P:fatty acid elongation"/>
    <property type="evidence" value="ECO:0007669"/>
    <property type="project" value="TreeGrafter"/>
</dbReference>
<evidence type="ECO:0000313" key="3">
    <source>
        <dbReference type="Proteomes" id="UP001153076"/>
    </source>
</evidence>
<protein>
    <recommendedName>
        <fullName evidence="1">AMP-dependent synthetase/ligase domain-containing protein</fullName>
    </recommendedName>
</protein>
<evidence type="ECO:0000259" key="1">
    <source>
        <dbReference type="Pfam" id="PF00501"/>
    </source>
</evidence>
<name>A0A9Q1JZ87_9CARY</name>
<evidence type="ECO:0000313" key="2">
    <source>
        <dbReference type="EMBL" id="KAJ8433732.1"/>
    </source>
</evidence>
<dbReference type="SUPFAM" id="SSF56801">
    <property type="entry name" value="Acetyl-CoA synthetase-like"/>
    <property type="match status" value="1"/>
</dbReference>
<dbReference type="PROSITE" id="PS00455">
    <property type="entry name" value="AMP_BINDING"/>
    <property type="match status" value="1"/>
</dbReference>
<dbReference type="EMBL" id="JAKOGI010000519">
    <property type="protein sequence ID" value="KAJ8433732.1"/>
    <property type="molecule type" value="Genomic_DNA"/>
</dbReference>
<dbReference type="OrthoDB" id="1700726at2759"/>
<dbReference type="InterPro" id="IPR045851">
    <property type="entry name" value="AMP-bd_C_sf"/>
</dbReference>
<comment type="caution">
    <text evidence="2">The sequence shown here is derived from an EMBL/GenBank/DDBJ whole genome shotgun (WGS) entry which is preliminary data.</text>
</comment>
<dbReference type="InterPro" id="IPR000873">
    <property type="entry name" value="AMP-dep_synth/lig_dom"/>
</dbReference>
<dbReference type="InterPro" id="IPR042099">
    <property type="entry name" value="ANL_N_sf"/>
</dbReference>
<gene>
    <name evidence="2" type="ORF">Cgig2_019800</name>
</gene>
<dbReference type="GO" id="GO:0008922">
    <property type="term" value="F:long-chain fatty acid [acyl-carrier-protein] ligase activity"/>
    <property type="evidence" value="ECO:0007669"/>
    <property type="project" value="TreeGrafter"/>
</dbReference>
<dbReference type="Gene3D" id="2.30.38.10">
    <property type="entry name" value="Luciferase, Domain 3"/>
    <property type="match status" value="1"/>
</dbReference>
<keyword evidence="3" id="KW-1185">Reference proteome</keyword>
<dbReference type="Gene3D" id="3.40.50.12780">
    <property type="entry name" value="N-terminal domain of ligase-like"/>
    <property type="match status" value="1"/>
</dbReference>
<dbReference type="AlphaFoldDB" id="A0A9Q1JZ87"/>
<dbReference type="Pfam" id="PF23562">
    <property type="entry name" value="AMP-binding_C_3"/>
    <property type="match status" value="1"/>
</dbReference>
<proteinExistence type="predicted"/>